<dbReference type="InterPro" id="IPR017452">
    <property type="entry name" value="GPCR_Rhodpsn_7TM"/>
</dbReference>
<name>A0A8S3QUL4_MYTED</name>
<comment type="caution">
    <text evidence="10">The sequence shown here is derived from an EMBL/GenBank/DDBJ whole genome shotgun (WGS) entry which is preliminary data.</text>
</comment>
<keyword evidence="7" id="KW-0807">Transducer</keyword>
<sequence>MNTSINYDVAFEDIKHRAFLLYWNELRAQYLLPNTIVLAIYLSIGLAGNIAVILVYQFGLNKNTDGRYFIVPLAWIDTTALIVTGAINLTRNTKPVIFPGHGACKLLLYSSYVTTCTSLFLLNAIAVQRYLKICKPFGPQMNVLWKRLSVLICAIASIFLYMPVLFYYGIVETRYHSPGNISGHECNQLPGSTDQLKGFKIFQGVGFFVTIANLLTITVLYIVITIAIMKQLKKMKVVKVGRDNVSVATLDTIGQTYAPRVQVNFQTATSDTDITIETSNRINEPQEKHFTQTATRKSTFRISFMFMAITIVAFLAYLPTCIFIVIETNNPAFWNDLPPTAFHICLTLRRMYMVNHFCNPFMYGAFDNAFREKRKNIFCKK</sequence>
<feature type="transmembrane region" description="Helical" evidence="8">
    <location>
        <begin position="107"/>
        <end position="127"/>
    </location>
</feature>
<dbReference type="PROSITE" id="PS50262">
    <property type="entry name" value="G_PROTEIN_RECEP_F1_2"/>
    <property type="match status" value="1"/>
</dbReference>
<feature type="transmembrane region" description="Helical" evidence="8">
    <location>
        <begin position="68"/>
        <end position="87"/>
    </location>
</feature>
<gene>
    <name evidence="10" type="ORF">MEDL_15111</name>
</gene>
<comment type="subcellular location">
    <subcellularLocation>
        <location evidence="1">Membrane</location>
        <topology evidence="1">Multi-pass membrane protein</topology>
    </subcellularLocation>
</comment>
<dbReference type="PRINTS" id="PR00237">
    <property type="entry name" value="GPCRRHODOPSN"/>
</dbReference>
<keyword evidence="11" id="KW-1185">Reference proteome</keyword>
<keyword evidence="6" id="KW-0675">Receptor</keyword>
<dbReference type="SUPFAM" id="SSF81321">
    <property type="entry name" value="Family A G protein-coupled receptor-like"/>
    <property type="match status" value="1"/>
</dbReference>
<dbReference type="AlphaFoldDB" id="A0A8S3QUL4"/>
<keyword evidence="2 8" id="KW-0812">Transmembrane</keyword>
<dbReference type="EMBL" id="CAJPWZ010000748">
    <property type="protein sequence ID" value="CAG2200454.1"/>
    <property type="molecule type" value="Genomic_DNA"/>
</dbReference>
<reference evidence="10" key="1">
    <citation type="submission" date="2021-03" db="EMBL/GenBank/DDBJ databases">
        <authorList>
            <person name="Bekaert M."/>
        </authorList>
    </citation>
    <scope>NUCLEOTIDE SEQUENCE</scope>
</reference>
<feature type="transmembrane region" description="Helical" evidence="8">
    <location>
        <begin position="36"/>
        <end position="56"/>
    </location>
</feature>
<feature type="transmembrane region" description="Helical" evidence="8">
    <location>
        <begin position="205"/>
        <end position="229"/>
    </location>
</feature>
<dbReference type="Proteomes" id="UP000683360">
    <property type="component" value="Unassembled WGS sequence"/>
</dbReference>
<evidence type="ECO:0000256" key="8">
    <source>
        <dbReference type="SAM" id="Phobius"/>
    </source>
</evidence>
<dbReference type="PANTHER" id="PTHR24243:SF224">
    <property type="entry name" value="G-PROTEIN COUPLED RECEPTOR 19-RELATED"/>
    <property type="match status" value="1"/>
</dbReference>
<keyword evidence="5 8" id="KW-0472">Membrane</keyword>
<dbReference type="PANTHER" id="PTHR24243">
    <property type="entry name" value="G-PROTEIN COUPLED RECEPTOR"/>
    <property type="match status" value="1"/>
</dbReference>
<evidence type="ECO:0000256" key="7">
    <source>
        <dbReference type="ARBA" id="ARBA00023224"/>
    </source>
</evidence>
<feature type="transmembrane region" description="Helical" evidence="8">
    <location>
        <begin position="148"/>
        <end position="170"/>
    </location>
</feature>
<dbReference type="GO" id="GO:0004930">
    <property type="term" value="F:G protein-coupled receptor activity"/>
    <property type="evidence" value="ECO:0007669"/>
    <property type="project" value="UniProtKB-KW"/>
</dbReference>
<evidence type="ECO:0000256" key="3">
    <source>
        <dbReference type="ARBA" id="ARBA00022989"/>
    </source>
</evidence>
<dbReference type="GO" id="GO:0005886">
    <property type="term" value="C:plasma membrane"/>
    <property type="evidence" value="ECO:0007669"/>
    <property type="project" value="TreeGrafter"/>
</dbReference>
<evidence type="ECO:0000259" key="9">
    <source>
        <dbReference type="PROSITE" id="PS50262"/>
    </source>
</evidence>
<accession>A0A8S3QUL4</accession>
<dbReference type="OrthoDB" id="6052219at2759"/>
<dbReference type="CDD" id="cd00637">
    <property type="entry name" value="7tm_classA_rhodopsin-like"/>
    <property type="match status" value="1"/>
</dbReference>
<feature type="domain" description="G-protein coupled receptors family 1 profile" evidence="9">
    <location>
        <begin position="48"/>
        <end position="363"/>
    </location>
</feature>
<evidence type="ECO:0000313" key="10">
    <source>
        <dbReference type="EMBL" id="CAG2200454.1"/>
    </source>
</evidence>
<dbReference type="Gene3D" id="1.20.1070.10">
    <property type="entry name" value="Rhodopsin 7-helix transmembrane proteins"/>
    <property type="match status" value="1"/>
</dbReference>
<keyword evidence="3 8" id="KW-1133">Transmembrane helix</keyword>
<evidence type="ECO:0000256" key="2">
    <source>
        <dbReference type="ARBA" id="ARBA00022692"/>
    </source>
</evidence>
<evidence type="ECO:0000256" key="6">
    <source>
        <dbReference type="ARBA" id="ARBA00023170"/>
    </source>
</evidence>
<dbReference type="InterPro" id="IPR000276">
    <property type="entry name" value="GPCR_Rhodpsn"/>
</dbReference>
<evidence type="ECO:0000256" key="4">
    <source>
        <dbReference type="ARBA" id="ARBA00023040"/>
    </source>
</evidence>
<evidence type="ECO:0000256" key="5">
    <source>
        <dbReference type="ARBA" id="ARBA00023136"/>
    </source>
</evidence>
<dbReference type="Pfam" id="PF00001">
    <property type="entry name" value="7tm_1"/>
    <property type="match status" value="1"/>
</dbReference>
<evidence type="ECO:0000313" key="11">
    <source>
        <dbReference type="Proteomes" id="UP000683360"/>
    </source>
</evidence>
<keyword evidence="4" id="KW-0297">G-protein coupled receptor</keyword>
<proteinExistence type="predicted"/>
<protein>
    <submittedName>
        <fullName evidence="10">TRHR</fullName>
    </submittedName>
</protein>
<feature type="transmembrane region" description="Helical" evidence="8">
    <location>
        <begin position="304"/>
        <end position="326"/>
    </location>
</feature>
<organism evidence="10 11">
    <name type="scientific">Mytilus edulis</name>
    <name type="common">Blue mussel</name>
    <dbReference type="NCBI Taxonomy" id="6550"/>
    <lineage>
        <taxon>Eukaryota</taxon>
        <taxon>Metazoa</taxon>
        <taxon>Spiralia</taxon>
        <taxon>Lophotrochozoa</taxon>
        <taxon>Mollusca</taxon>
        <taxon>Bivalvia</taxon>
        <taxon>Autobranchia</taxon>
        <taxon>Pteriomorphia</taxon>
        <taxon>Mytilida</taxon>
        <taxon>Mytiloidea</taxon>
        <taxon>Mytilidae</taxon>
        <taxon>Mytilinae</taxon>
        <taxon>Mytilus</taxon>
    </lineage>
</organism>
<evidence type="ECO:0000256" key="1">
    <source>
        <dbReference type="ARBA" id="ARBA00004141"/>
    </source>
</evidence>